<accession>A0A508TEE5</accession>
<reference evidence="5" key="1">
    <citation type="submission" date="2019-02" db="EMBL/GenBank/DDBJ databases">
        <authorList>
            <person name="Pothier F.J."/>
        </authorList>
    </citation>
    <scope>NUCLEOTIDE SEQUENCE</scope>
    <source>
        <strain evidence="5">CI-1B</strain>
    </source>
</reference>
<keyword evidence="2" id="KW-0238">DNA-binding</keyword>
<feature type="domain" description="HTH araC/xylS-type" evidence="4">
    <location>
        <begin position="190"/>
        <end position="288"/>
    </location>
</feature>
<dbReference type="InterPro" id="IPR050204">
    <property type="entry name" value="AraC_XylS_family_regulators"/>
</dbReference>
<dbReference type="PANTHER" id="PTHR46796:SF6">
    <property type="entry name" value="ARAC SUBFAMILY"/>
    <property type="match status" value="1"/>
</dbReference>
<gene>
    <name evidence="5" type="primary">rhaS_1</name>
    <name evidence="5" type="ORF">CI1B_43560</name>
</gene>
<protein>
    <submittedName>
        <fullName evidence="5">HTH-type transcriptional activator RhaS</fullName>
    </submittedName>
</protein>
<name>A0A508TEE5_9BRAD</name>
<dbReference type="InterPro" id="IPR018060">
    <property type="entry name" value="HTH_AraC"/>
</dbReference>
<proteinExistence type="predicted"/>
<dbReference type="SUPFAM" id="SSF46689">
    <property type="entry name" value="Homeodomain-like"/>
    <property type="match status" value="2"/>
</dbReference>
<dbReference type="Gene3D" id="1.10.10.60">
    <property type="entry name" value="Homeodomain-like"/>
    <property type="match status" value="1"/>
</dbReference>
<dbReference type="GO" id="GO:0003700">
    <property type="term" value="F:DNA-binding transcription factor activity"/>
    <property type="evidence" value="ECO:0007669"/>
    <property type="project" value="InterPro"/>
</dbReference>
<keyword evidence="3" id="KW-0804">Transcription</keyword>
<sequence length="291" mass="32441">MTALHAPNSFVRMVGGDLVSSKITNTDAMRIEVLRRVSRPKMEWHFRQPEVTLFWFRRGAENLQGMIDGCNAAHRFSGRANLALFPAGMEIQGQWSVGPSLDYVVVFLDPAFVYDRLKTNIDRPLVGFAHEQLTRGLEELRREALAPDNVFELFAEGWGAQALAHLARITEIAGAEKIVSRGGLSARVLAQLDEYIRARLAEPISLDDLSGVAGLSRRHFLRAFQESTGTTPHRHVLNLRIEDAKQRLTGSDEDLTSIACASGFSHSQHFSTSFRHATGMTPSAFRRSRLS</sequence>
<evidence type="ECO:0000259" key="4">
    <source>
        <dbReference type="PROSITE" id="PS01124"/>
    </source>
</evidence>
<evidence type="ECO:0000256" key="3">
    <source>
        <dbReference type="ARBA" id="ARBA00023163"/>
    </source>
</evidence>
<dbReference type="PANTHER" id="PTHR46796">
    <property type="entry name" value="HTH-TYPE TRANSCRIPTIONAL ACTIVATOR RHAS-RELATED"/>
    <property type="match status" value="1"/>
</dbReference>
<dbReference type="InterPro" id="IPR018062">
    <property type="entry name" value="HTH_AraC-typ_CS"/>
</dbReference>
<dbReference type="InterPro" id="IPR020449">
    <property type="entry name" value="Tscrpt_reg_AraC-type_HTH"/>
</dbReference>
<dbReference type="AlphaFoldDB" id="A0A508TEE5"/>
<dbReference type="EMBL" id="CAADFC020000016">
    <property type="protein sequence ID" value="VIO72710.1"/>
    <property type="molecule type" value="Genomic_DNA"/>
</dbReference>
<dbReference type="Pfam" id="PF12833">
    <property type="entry name" value="HTH_18"/>
    <property type="match status" value="1"/>
</dbReference>
<dbReference type="PRINTS" id="PR00032">
    <property type="entry name" value="HTHARAC"/>
</dbReference>
<keyword evidence="6" id="KW-1185">Reference proteome</keyword>
<organism evidence="5 6">
    <name type="scientific">Bradyrhizobium ivorense</name>
    <dbReference type="NCBI Taxonomy" id="2511166"/>
    <lineage>
        <taxon>Bacteria</taxon>
        <taxon>Pseudomonadati</taxon>
        <taxon>Pseudomonadota</taxon>
        <taxon>Alphaproteobacteria</taxon>
        <taxon>Hyphomicrobiales</taxon>
        <taxon>Nitrobacteraceae</taxon>
        <taxon>Bradyrhizobium</taxon>
    </lineage>
</organism>
<dbReference type="SMART" id="SM00342">
    <property type="entry name" value="HTH_ARAC"/>
    <property type="match status" value="1"/>
</dbReference>
<keyword evidence="1" id="KW-0805">Transcription regulation</keyword>
<dbReference type="Proteomes" id="UP000328092">
    <property type="component" value="Unassembled WGS sequence"/>
</dbReference>
<comment type="caution">
    <text evidence="5">The sequence shown here is derived from an EMBL/GenBank/DDBJ whole genome shotgun (WGS) entry which is preliminary data.</text>
</comment>
<dbReference type="OrthoDB" id="9806208at2"/>
<dbReference type="InterPro" id="IPR009057">
    <property type="entry name" value="Homeodomain-like_sf"/>
</dbReference>
<evidence type="ECO:0000256" key="1">
    <source>
        <dbReference type="ARBA" id="ARBA00023015"/>
    </source>
</evidence>
<evidence type="ECO:0000313" key="6">
    <source>
        <dbReference type="Proteomes" id="UP000328092"/>
    </source>
</evidence>
<evidence type="ECO:0000256" key="2">
    <source>
        <dbReference type="ARBA" id="ARBA00023125"/>
    </source>
</evidence>
<dbReference type="PROSITE" id="PS00041">
    <property type="entry name" value="HTH_ARAC_FAMILY_1"/>
    <property type="match status" value="1"/>
</dbReference>
<dbReference type="PROSITE" id="PS01124">
    <property type="entry name" value="HTH_ARAC_FAMILY_2"/>
    <property type="match status" value="1"/>
</dbReference>
<dbReference type="RefSeq" id="WP_139861539.1">
    <property type="nucleotide sequence ID" value="NZ_CAADFC020000016.1"/>
</dbReference>
<dbReference type="GO" id="GO:0043565">
    <property type="term" value="F:sequence-specific DNA binding"/>
    <property type="evidence" value="ECO:0007669"/>
    <property type="project" value="InterPro"/>
</dbReference>
<evidence type="ECO:0000313" key="5">
    <source>
        <dbReference type="EMBL" id="VIO72710.1"/>
    </source>
</evidence>